<dbReference type="NCBIfam" id="NF010267">
    <property type="entry name" value="PRK13713.1"/>
    <property type="match status" value="1"/>
</dbReference>
<dbReference type="Pfam" id="PF05261">
    <property type="entry name" value="Tra_M"/>
    <property type="match status" value="1"/>
</dbReference>
<name>A0ABT8LX98_9GAMM</name>
<accession>A0ABT8LX98</accession>
<organism evidence="1 2">
    <name type="scientific">Serratia bockelmannii</name>
    <dbReference type="NCBI Taxonomy" id="2703793"/>
    <lineage>
        <taxon>Bacteria</taxon>
        <taxon>Pseudomonadati</taxon>
        <taxon>Pseudomonadota</taxon>
        <taxon>Gammaproteobacteria</taxon>
        <taxon>Enterobacterales</taxon>
        <taxon>Yersiniaceae</taxon>
        <taxon>Serratia</taxon>
    </lineage>
</organism>
<dbReference type="InterPro" id="IPR007925">
    <property type="entry name" value="TRelaxosome_TraM"/>
</dbReference>
<dbReference type="Proteomes" id="UP001176500">
    <property type="component" value="Unassembled WGS sequence"/>
</dbReference>
<dbReference type="EMBL" id="JASMRX010000046">
    <property type="protein sequence ID" value="MDN6881930.1"/>
    <property type="molecule type" value="Genomic_DNA"/>
</dbReference>
<reference evidence="1" key="1">
    <citation type="submission" date="2023-05" db="EMBL/GenBank/DDBJ databases">
        <title>Cannabis rhizosphere genomes.</title>
        <authorList>
            <person name="Goff K.L."/>
        </authorList>
    </citation>
    <scope>NUCLEOTIDE SEQUENCE</scope>
    <source>
        <strain evidence="1">SPPC 2817</strain>
    </source>
</reference>
<evidence type="ECO:0000313" key="2">
    <source>
        <dbReference type="Proteomes" id="UP001176500"/>
    </source>
</evidence>
<evidence type="ECO:0000313" key="1">
    <source>
        <dbReference type="EMBL" id="MDN6881930.1"/>
    </source>
</evidence>
<gene>
    <name evidence="1" type="primary">traM</name>
    <name evidence="1" type="ORF">QO199_25150</name>
</gene>
<proteinExistence type="predicted"/>
<dbReference type="RefSeq" id="WP_301481423.1">
    <property type="nucleotide sequence ID" value="NZ_JASMRX010000046.1"/>
</dbReference>
<sequence length="131" mass="14892">MARIQAYVSDEVIDKISSIVQQRKVDGAKDTDISVSSVTTMLVELGLRVYEAQMERKADPFNQHEYNRVLLSNVIKTQMAVARVLKISTLASQVEAVEWLNDYDSLVTEIKERSDEILSLFFTESDESDDE</sequence>
<keyword evidence="2" id="KW-1185">Reference proteome</keyword>
<dbReference type="GO" id="GO:0003677">
    <property type="term" value="F:DNA binding"/>
    <property type="evidence" value="ECO:0007669"/>
    <property type="project" value="UniProtKB-KW"/>
</dbReference>
<protein>
    <submittedName>
        <fullName evidence="1">Conjugal transfer relaxosome DNA-binding protein TraM</fullName>
    </submittedName>
</protein>
<keyword evidence="1" id="KW-0238">DNA-binding</keyword>
<comment type="caution">
    <text evidence="1">The sequence shown here is derived from an EMBL/GenBank/DDBJ whole genome shotgun (WGS) entry which is preliminary data.</text>
</comment>
<dbReference type="CDD" id="cd14804">
    <property type="entry name" value="Tra_M"/>
    <property type="match status" value="1"/>
</dbReference>